<dbReference type="CDD" id="cd16914">
    <property type="entry name" value="EcfT"/>
    <property type="match status" value="1"/>
</dbReference>
<feature type="transmembrane region" description="Helical" evidence="5">
    <location>
        <begin position="91"/>
        <end position="112"/>
    </location>
</feature>
<keyword evidence="4 5" id="KW-0472">Membrane</keyword>
<evidence type="ECO:0000256" key="4">
    <source>
        <dbReference type="ARBA" id="ARBA00023136"/>
    </source>
</evidence>
<evidence type="ECO:0000313" key="6">
    <source>
        <dbReference type="EMBL" id="MBK3427829.1"/>
    </source>
</evidence>
<feature type="transmembrane region" description="Helical" evidence="5">
    <location>
        <begin position="49"/>
        <end position="71"/>
    </location>
</feature>
<dbReference type="EMBL" id="JAEHFL010000006">
    <property type="protein sequence ID" value="MBK3427829.1"/>
    <property type="molecule type" value="Genomic_DNA"/>
</dbReference>
<evidence type="ECO:0000313" key="7">
    <source>
        <dbReference type="Proteomes" id="UP000603369"/>
    </source>
</evidence>
<feature type="transmembrane region" description="Helical" evidence="5">
    <location>
        <begin position="6"/>
        <end position="37"/>
    </location>
</feature>
<accession>A0A8I1HQU5</accession>
<keyword evidence="7" id="KW-1185">Reference proteome</keyword>
<dbReference type="GO" id="GO:0005886">
    <property type="term" value="C:plasma membrane"/>
    <property type="evidence" value="ECO:0007669"/>
    <property type="project" value="UniProtKB-ARBA"/>
</dbReference>
<evidence type="ECO:0000256" key="1">
    <source>
        <dbReference type="ARBA" id="ARBA00004141"/>
    </source>
</evidence>
<dbReference type="AlphaFoldDB" id="A0A8I1HQU5"/>
<dbReference type="InterPro" id="IPR003339">
    <property type="entry name" value="ABC/ECF_trnsptr_transmembrane"/>
</dbReference>
<sequence length="230" mass="24179">MHGLHPATVVTIAACGWILTLALNNPVASASVALIALACGTAATRNASVILTTLALSAPAALSMLVIHAPYGDDPVLPLLTSDGLVLAATLTLRFCALMACFIAAMAALRIADIAKWLQVSRAGHKVAYIVGASLQTLPQGAHAWRCVREANQLAGITVTWRNTISRVIIPVIARLLTQGTQRGQALAAVGFDQEGQRTLLRPVADSRVSRVLRFVIPLVSLAVVIATWI</sequence>
<dbReference type="Pfam" id="PF02361">
    <property type="entry name" value="CbiQ"/>
    <property type="match status" value="1"/>
</dbReference>
<feature type="transmembrane region" description="Helical" evidence="5">
    <location>
        <begin position="212"/>
        <end position="229"/>
    </location>
</feature>
<evidence type="ECO:0000256" key="5">
    <source>
        <dbReference type="SAM" id="Phobius"/>
    </source>
</evidence>
<comment type="caution">
    <text evidence="6">The sequence shown here is derived from an EMBL/GenBank/DDBJ whole genome shotgun (WGS) entry which is preliminary data.</text>
</comment>
<dbReference type="RefSeq" id="WP_200435641.1">
    <property type="nucleotide sequence ID" value="NZ_CP175791.1"/>
</dbReference>
<organism evidence="6 7">
    <name type="scientific">Corynebacterium tuberculostearicum</name>
    <dbReference type="NCBI Taxonomy" id="38304"/>
    <lineage>
        <taxon>Bacteria</taxon>
        <taxon>Bacillati</taxon>
        <taxon>Actinomycetota</taxon>
        <taxon>Actinomycetes</taxon>
        <taxon>Mycobacteriales</taxon>
        <taxon>Corynebacteriaceae</taxon>
        <taxon>Corynebacterium</taxon>
    </lineage>
</organism>
<dbReference type="Proteomes" id="UP000603369">
    <property type="component" value="Unassembled WGS sequence"/>
</dbReference>
<keyword evidence="3 5" id="KW-1133">Transmembrane helix</keyword>
<protein>
    <submittedName>
        <fullName evidence="6">ABC transporter permease</fullName>
    </submittedName>
</protein>
<name>A0A8I1HQU5_9CORY</name>
<keyword evidence="2 5" id="KW-0812">Transmembrane</keyword>
<evidence type="ECO:0000256" key="3">
    <source>
        <dbReference type="ARBA" id="ARBA00022989"/>
    </source>
</evidence>
<proteinExistence type="predicted"/>
<evidence type="ECO:0000256" key="2">
    <source>
        <dbReference type="ARBA" id="ARBA00022692"/>
    </source>
</evidence>
<gene>
    <name evidence="6" type="ORF">JDP02_04760</name>
</gene>
<reference evidence="6 7" key="1">
    <citation type="submission" date="2020-12" db="EMBL/GenBank/DDBJ databases">
        <title>Draft genome sequence of the commensal strain Corynebacterium tuberculostearicum MFP09/CIP 102622 isolated from human skin.</title>
        <authorList>
            <person name="Boukerb A.M."/>
            <person name="Janvier X."/>
            <person name="Feuilloley M.G.J."/>
            <person name="Groboillot A."/>
        </authorList>
    </citation>
    <scope>NUCLEOTIDE SEQUENCE [LARGE SCALE GENOMIC DNA]</scope>
    <source>
        <strain evidence="6 7">CIP 102622</strain>
    </source>
</reference>
<comment type="subcellular location">
    <subcellularLocation>
        <location evidence="1">Membrane</location>
        <topology evidence="1">Multi-pass membrane protein</topology>
    </subcellularLocation>
</comment>